<dbReference type="InterPro" id="IPR013783">
    <property type="entry name" value="Ig-like_fold"/>
</dbReference>
<dbReference type="Pfam" id="PF08305">
    <property type="entry name" value="NPCBM"/>
    <property type="match status" value="1"/>
</dbReference>
<dbReference type="Gene3D" id="2.60.120.1060">
    <property type="entry name" value="NPCBM/NEW2 domain"/>
    <property type="match status" value="1"/>
</dbReference>
<dbReference type="InterPro" id="IPR013780">
    <property type="entry name" value="Glyco_hydro_b"/>
</dbReference>
<dbReference type="InterPro" id="IPR002241">
    <property type="entry name" value="Glyco_hydro_27"/>
</dbReference>
<organism evidence="8 9">
    <name type="scientific">Actinoallomurus spadix</name>
    <dbReference type="NCBI Taxonomy" id="79912"/>
    <lineage>
        <taxon>Bacteria</taxon>
        <taxon>Bacillati</taxon>
        <taxon>Actinomycetota</taxon>
        <taxon>Actinomycetes</taxon>
        <taxon>Streptosporangiales</taxon>
        <taxon>Thermomonosporaceae</taxon>
        <taxon>Actinoallomurus</taxon>
    </lineage>
</organism>
<keyword evidence="4 5" id="KW-0326">Glycosidase</keyword>
<dbReference type="InterPro" id="IPR013222">
    <property type="entry name" value="Glyco_hyd_98_carb-bd"/>
</dbReference>
<dbReference type="InterPro" id="IPR041233">
    <property type="entry name" value="Melibiase_C"/>
</dbReference>
<dbReference type="SUPFAM" id="SSF49785">
    <property type="entry name" value="Galactose-binding domain-like"/>
    <property type="match status" value="1"/>
</dbReference>
<comment type="catalytic activity">
    <reaction evidence="5">
        <text>Hydrolysis of terminal, non-reducing alpha-D-galactose residues in alpha-D-galactosides, including galactose oligosaccharides, galactomannans and galactolipids.</text>
        <dbReference type="EC" id="3.2.1.22"/>
    </reaction>
</comment>
<dbReference type="Gene3D" id="2.60.40.10">
    <property type="entry name" value="Immunoglobulins"/>
    <property type="match status" value="1"/>
</dbReference>
<dbReference type="Pfam" id="PF10633">
    <property type="entry name" value="NPCBM_assoc"/>
    <property type="match status" value="1"/>
</dbReference>
<proteinExistence type="inferred from homology"/>
<dbReference type="InterPro" id="IPR038637">
    <property type="entry name" value="NPCBM_sf"/>
</dbReference>
<evidence type="ECO:0000256" key="3">
    <source>
        <dbReference type="ARBA" id="ARBA00022801"/>
    </source>
</evidence>
<evidence type="ECO:0000256" key="6">
    <source>
        <dbReference type="SAM" id="SignalP"/>
    </source>
</evidence>
<dbReference type="PANTHER" id="PTHR11452:SF75">
    <property type="entry name" value="ALPHA-GALACTOSIDASE MEL1"/>
    <property type="match status" value="1"/>
</dbReference>
<gene>
    <name evidence="8" type="ORF">GCM10010151_59840</name>
</gene>
<dbReference type="EC" id="3.2.1.22" evidence="5"/>
<evidence type="ECO:0000256" key="1">
    <source>
        <dbReference type="ARBA" id="ARBA00009743"/>
    </source>
</evidence>
<dbReference type="InterPro" id="IPR013785">
    <property type="entry name" value="Aldolase_TIM"/>
</dbReference>
<evidence type="ECO:0000256" key="4">
    <source>
        <dbReference type="ARBA" id="ARBA00023295"/>
    </source>
</evidence>
<dbReference type="EMBL" id="BAAABM010000055">
    <property type="protein sequence ID" value="GAA0361860.1"/>
    <property type="molecule type" value="Genomic_DNA"/>
</dbReference>
<comment type="caution">
    <text evidence="8">The sequence shown here is derived from an EMBL/GenBank/DDBJ whole genome shotgun (WGS) entry which is preliminary data.</text>
</comment>
<reference evidence="8 9" key="1">
    <citation type="journal article" date="2019" name="Int. J. Syst. Evol. Microbiol.">
        <title>The Global Catalogue of Microorganisms (GCM) 10K type strain sequencing project: providing services to taxonomists for standard genome sequencing and annotation.</title>
        <authorList>
            <consortium name="The Broad Institute Genomics Platform"/>
            <consortium name="The Broad Institute Genome Sequencing Center for Infectious Disease"/>
            <person name="Wu L."/>
            <person name="Ma J."/>
        </authorList>
    </citation>
    <scope>NUCLEOTIDE SEQUENCE [LARGE SCALE GENOMIC DNA]</scope>
    <source>
        <strain evidence="8 9">JCM 3146</strain>
    </source>
</reference>
<evidence type="ECO:0000313" key="9">
    <source>
        <dbReference type="Proteomes" id="UP001501822"/>
    </source>
</evidence>
<dbReference type="InterPro" id="IPR017853">
    <property type="entry name" value="GH"/>
</dbReference>
<dbReference type="PRINTS" id="PR00740">
    <property type="entry name" value="GLHYDRLASE27"/>
</dbReference>
<feature type="domain" description="Glycosyl hydrolase family 98 putative carbohydrate-binding module" evidence="7">
    <location>
        <begin position="522"/>
        <end position="667"/>
    </location>
</feature>
<dbReference type="Gene3D" id="3.20.20.70">
    <property type="entry name" value="Aldolase class I"/>
    <property type="match status" value="1"/>
</dbReference>
<dbReference type="InterPro" id="IPR018905">
    <property type="entry name" value="A-galactase_NEW3"/>
</dbReference>
<protein>
    <recommendedName>
        <fullName evidence="5">Alpha-galactosidase</fullName>
        <ecNumber evidence="5">3.2.1.22</ecNumber>
    </recommendedName>
    <alternativeName>
        <fullName evidence="5">Melibiase</fullName>
    </alternativeName>
</protein>
<dbReference type="PANTHER" id="PTHR11452">
    <property type="entry name" value="ALPHA-GALACTOSIDASE/ALPHA-N-ACETYLGALACTOSAMINIDASE"/>
    <property type="match status" value="1"/>
</dbReference>
<dbReference type="Pfam" id="PF17801">
    <property type="entry name" value="Melibiase_C"/>
    <property type="match status" value="1"/>
</dbReference>
<dbReference type="SUPFAM" id="SSF51011">
    <property type="entry name" value="Glycosyl hydrolase domain"/>
    <property type="match status" value="1"/>
</dbReference>
<comment type="similarity">
    <text evidence="1 5">Belongs to the glycosyl hydrolase 27 family.</text>
</comment>
<accession>A0ABN0XE28</accession>
<dbReference type="Gene3D" id="2.60.40.1180">
    <property type="entry name" value="Golgi alpha-mannosidase II"/>
    <property type="match status" value="1"/>
</dbReference>
<dbReference type="InterPro" id="IPR008979">
    <property type="entry name" value="Galactose-bd-like_sf"/>
</dbReference>
<dbReference type="CDD" id="cd14792">
    <property type="entry name" value="GH27"/>
    <property type="match status" value="1"/>
</dbReference>
<dbReference type="PROSITE" id="PS00512">
    <property type="entry name" value="ALPHA_GALACTOSIDASE"/>
    <property type="match status" value="1"/>
</dbReference>
<keyword evidence="3 5" id="KW-0378">Hydrolase</keyword>
<name>A0ABN0XE28_9ACTN</name>
<dbReference type="Proteomes" id="UP001501822">
    <property type="component" value="Unassembled WGS sequence"/>
</dbReference>
<evidence type="ECO:0000259" key="7">
    <source>
        <dbReference type="SMART" id="SM00776"/>
    </source>
</evidence>
<keyword evidence="2 6" id="KW-0732">Signal</keyword>
<dbReference type="SUPFAM" id="SSF51445">
    <property type="entry name" value="(Trans)glycosidases"/>
    <property type="match status" value="1"/>
</dbReference>
<dbReference type="Pfam" id="PF16499">
    <property type="entry name" value="Melibiase_2"/>
    <property type="match status" value="1"/>
</dbReference>
<sequence>MRTVRSLASAVTALTMGAASAVALALSSAAPAAALDNGLALTPQMGFNNWNATQCSADFNEGMVKGIADLFVSSGLKDAGYEYVNLDDCWAEQNRDANGDLVPNRTRFPNGIRAVADYVHSKGLKLGIYSSAGTLTCANNMPGALGHEEQDARTWASWGVDYLKYDNCNNQGVDAIQRYTKMGDALKATGRPILYSICEWGSNQPWLWGKDVGNSWRTTGDISDSYSSMLSIVHQNMVLSQYAGPGHWNDPDMLEVGNGGMTDTEYRSHFSLWSVMAAPLLIGTDLRKASATTMSILQNKEVIAVDQDKLGIQGAPISTDGGRDVFVKRLANGDRAVVLFNEADSPQRITTSASAIGLPDAAAYTVRDLWAHATHETAGAIAATVPAHGSVMYRVAADRSWAEYPPAVDLGIGLPVAYPGALPIVQPGEDATVTTTVANAGRRPARRVRATLTGPDGWTVQATSARTRPALPTGTSLTTNWTVRPPADVTSGTYTLTAKARTADETLTSSVQVTVQKLSAPPAGTSYLSDQTWLRSTNGWGPVEKDRSNGETGATDGNPITINGVTYQKGLGAHAPSTVEYYLAKRCTAVSADVGVDDEKTQNGSVTFEIWADGTKVADSGLLTTADPAKHLTADVSGAQFVRLIVTDGGNGVDSDHADWADAKVTCA</sequence>
<dbReference type="SMART" id="SM00776">
    <property type="entry name" value="NPCBM"/>
    <property type="match status" value="1"/>
</dbReference>
<keyword evidence="9" id="KW-1185">Reference proteome</keyword>
<dbReference type="RefSeq" id="WP_252807983.1">
    <property type="nucleotide sequence ID" value="NZ_BAAABM010000055.1"/>
</dbReference>
<keyword evidence="5" id="KW-1015">Disulfide bond</keyword>
<evidence type="ECO:0000313" key="8">
    <source>
        <dbReference type="EMBL" id="GAA0361860.1"/>
    </source>
</evidence>
<evidence type="ECO:0000256" key="5">
    <source>
        <dbReference type="RuleBase" id="RU361168"/>
    </source>
</evidence>
<dbReference type="InterPro" id="IPR000111">
    <property type="entry name" value="Glyco_hydro_27/36_CS"/>
</dbReference>
<feature type="chain" id="PRO_5047201028" description="Alpha-galactosidase" evidence="6">
    <location>
        <begin position="35"/>
        <end position="668"/>
    </location>
</feature>
<evidence type="ECO:0000256" key="2">
    <source>
        <dbReference type="ARBA" id="ARBA00022729"/>
    </source>
</evidence>
<feature type="signal peptide" evidence="6">
    <location>
        <begin position="1"/>
        <end position="34"/>
    </location>
</feature>